<evidence type="ECO:0000256" key="9">
    <source>
        <dbReference type="ARBA" id="ARBA00022840"/>
    </source>
</evidence>
<dbReference type="EC" id="2.7.10.1" evidence="2"/>
<evidence type="ECO:0000256" key="10">
    <source>
        <dbReference type="ARBA" id="ARBA00022989"/>
    </source>
</evidence>
<evidence type="ECO:0000259" key="16">
    <source>
        <dbReference type="Pfam" id="PF12810"/>
    </source>
</evidence>
<keyword evidence="6" id="KW-0732">Signal</keyword>
<gene>
    <name evidence="17" type="ORF">GPUH_LOCUS26243</name>
</gene>
<name>A0A183EZ51_9BILA</name>
<dbReference type="WBParaSite" id="GPUH_0002627201-mRNA-1">
    <property type="protein sequence ID" value="GPUH_0002627201-mRNA-1"/>
    <property type="gene ID" value="GPUH_0002627201"/>
</dbReference>
<dbReference type="Proteomes" id="UP000271098">
    <property type="component" value="Unassembled WGS sequence"/>
</dbReference>
<evidence type="ECO:0000256" key="8">
    <source>
        <dbReference type="ARBA" id="ARBA00022777"/>
    </source>
</evidence>
<keyword evidence="5" id="KW-0812">Transmembrane</keyword>
<keyword evidence="11" id="KW-0472">Membrane</keyword>
<evidence type="ECO:0000256" key="1">
    <source>
        <dbReference type="ARBA" id="ARBA00004251"/>
    </source>
</evidence>
<reference evidence="17 18" key="2">
    <citation type="submission" date="2018-11" db="EMBL/GenBank/DDBJ databases">
        <authorList>
            <consortium name="Pathogen Informatics"/>
        </authorList>
    </citation>
    <scope>NUCLEOTIDE SEQUENCE [LARGE SCALE GENOMIC DNA]</scope>
</reference>
<evidence type="ECO:0000256" key="2">
    <source>
        <dbReference type="ARBA" id="ARBA00011902"/>
    </source>
</evidence>
<keyword evidence="12" id="KW-0829">Tyrosine-protein kinase</keyword>
<accession>A0A183EZ51</accession>
<keyword evidence="10" id="KW-1133">Transmembrane helix</keyword>
<protein>
    <recommendedName>
        <fullName evidence="2">receptor protein-tyrosine kinase</fullName>
        <ecNumber evidence="2">2.7.10.1</ecNumber>
    </recommendedName>
</protein>
<evidence type="ECO:0000256" key="12">
    <source>
        <dbReference type="ARBA" id="ARBA00023137"/>
    </source>
</evidence>
<evidence type="ECO:0000313" key="19">
    <source>
        <dbReference type="WBParaSite" id="GPUH_0002627201-mRNA-1"/>
    </source>
</evidence>
<organism evidence="19">
    <name type="scientific">Gongylonema pulchrum</name>
    <dbReference type="NCBI Taxonomy" id="637853"/>
    <lineage>
        <taxon>Eukaryota</taxon>
        <taxon>Metazoa</taxon>
        <taxon>Ecdysozoa</taxon>
        <taxon>Nematoda</taxon>
        <taxon>Chromadorea</taxon>
        <taxon>Rhabditida</taxon>
        <taxon>Spirurina</taxon>
        <taxon>Spiruromorpha</taxon>
        <taxon>Spiruroidea</taxon>
        <taxon>Gongylonematidae</taxon>
        <taxon>Gongylonema</taxon>
    </lineage>
</organism>
<keyword evidence="4" id="KW-0808">Transferase</keyword>
<dbReference type="InterPro" id="IPR055163">
    <property type="entry name" value="ALK/LTK-like_GRD"/>
</dbReference>
<dbReference type="Pfam" id="PF12810">
    <property type="entry name" value="ALK_LTK_GRD"/>
    <property type="match status" value="1"/>
</dbReference>
<keyword evidence="7" id="KW-0547">Nucleotide-binding</keyword>
<comment type="subcellular location">
    <subcellularLocation>
        <location evidence="1">Cell membrane</location>
        <topology evidence="1">Single-pass type I membrane protein</topology>
    </subcellularLocation>
</comment>
<dbReference type="OrthoDB" id="73209at2759"/>
<proteinExistence type="predicted"/>
<evidence type="ECO:0000256" key="11">
    <source>
        <dbReference type="ARBA" id="ARBA00023136"/>
    </source>
</evidence>
<sequence>MPYMYNITSCGQYAAHRPTYEICEKFYNQSSTKAVLRNGTFNGYQKWIAPKTTEYRIEAYGAAGGQLPKQTINNYGGRVVTVINLTTAMELDLLVGQMGESPCDQFHESAADLKTHQFEAVKYLCKKGDSIWDDDTATANAVMFPGTGGGGATVVKLHHKVILVAGGGGGIFPEQIVELEKPGVR</sequence>
<dbReference type="GO" id="GO:0004714">
    <property type="term" value="F:transmembrane receptor protein tyrosine kinase activity"/>
    <property type="evidence" value="ECO:0007669"/>
    <property type="project" value="UniProtKB-EC"/>
</dbReference>
<keyword evidence="13" id="KW-1015">Disulfide bond</keyword>
<evidence type="ECO:0000256" key="4">
    <source>
        <dbReference type="ARBA" id="ARBA00022679"/>
    </source>
</evidence>
<evidence type="ECO:0000256" key="7">
    <source>
        <dbReference type="ARBA" id="ARBA00022741"/>
    </source>
</evidence>
<keyword evidence="18" id="KW-1185">Reference proteome</keyword>
<keyword evidence="14" id="KW-0675">Receptor</keyword>
<reference evidence="19" key="1">
    <citation type="submission" date="2016-06" db="UniProtKB">
        <authorList>
            <consortium name="WormBaseParasite"/>
        </authorList>
    </citation>
    <scope>IDENTIFICATION</scope>
</reference>
<evidence type="ECO:0000256" key="6">
    <source>
        <dbReference type="ARBA" id="ARBA00022729"/>
    </source>
</evidence>
<evidence type="ECO:0000313" key="17">
    <source>
        <dbReference type="EMBL" id="VDN45287.1"/>
    </source>
</evidence>
<keyword evidence="9" id="KW-0067">ATP-binding</keyword>
<keyword evidence="8" id="KW-0418">Kinase</keyword>
<feature type="domain" description="ALK/LTK-like glycine-rich" evidence="16">
    <location>
        <begin position="52"/>
        <end position="171"/>
    </location>
</feature>
<keyword evidence="15" id="KW-0325">Glycoprotein</keyword>
<keyword evidence="3" id="KW-1003">Cell membrane</keyword>
<evidence type="ECO:0000256" key="3">
    <source>
        <dbReference type="ARBA" id="ARBA00022475"/>
    </source>
</evidence>
<evidence type="ECO:0000313" key="18">
    <source>
        <dbReference type="Proteomes" id="UP000271098"/>
    </source>
</evidence>
<dbReference type="AlphaFoldDB" id="A0A183EZ51"/>
<dbReference type="GO" id="GO:0005886">
    <property type="term" value="C:plasma membrane"/>
    <property type="evidence" value="ECO:0007669"/>
    <property type="project" value="UniProtKB-SubCell"/>
</dbReference>
<dbReference type="GO" id="GO:0005524">
    <property type="term" value="F:ATP binding"/>
    <property type="evidence" value="ECO:0007669"/>
    <property type="project" value="UniProtKB-KW"/>
</dbReference>
<evidence type="ECO:0000256" key="15">
    <source>
        <dbReference type="ARBA" id="ARBA00023180"/>
    </source>
</evidence>
<evidence type="ECO:0000256" key="13">
    <source>
        <dbReference type="ARBA" id="ARBA00023157"/>
    </source>
</evidence>
<evidence type="ECO:0000256" key="14">
    <source>
        <dbReference type="ARBA" id="ARBA00023170"/>
    </source>
</evidence>
<dbReference type="EMBL" id="UYRT01109527">
    <property type="protein sequence ID" value="VDN45287.1"/>
    <property type="molecule type" value="Genomic_DNA"/>
</dbReference>
<evidence type="ECO:0000256" key="5">
    <source>
        <dbReference type="ARBA" id="ARBA00022692"/>
    </source>
</evidence>